<feature type="compositionally biased region" description="Acidic residues" evidence="4">
    <location>
        <begin position="76"/>
        <end position="91"/>
    </location>
</feature>
<dbReference type="GO" id="GO:0000127">
    <property type="term" value="C:transcription factor TFIIIC complex"/>
    <property type="evidence" value="ECO:0007669"/>
    <property type="project" value="TreeGrafter"/>
</dbReference>
<accession>A0A9W9FPN0</accession>
<comment type="caution">
    <text evidence="5">The sequence shown here is derived from an EMBL/GenBank/DDBJ whole genome shotgun (WGS) entry which is preliminary data.</text>
</comment>
<evidence type="ECO:0000313" key="6">
    <source>
        <dbReference type="Proteomes" id="UP001149074"/>
    </source>
</evidence>
<dbReference type="PANTHER" id="PTHR15052">
    <property type="entry name" value="RNA POLYMERASE III TRANSCRIPTION INITIATION FACTOR COMPLEX SUBUNIT"/>
    <property type="match status" value="1"/>
</dbReference>
<evidence type="ECO:0008006" key="7">
    <source>
        <dbReference type="Google" id="ProtNLM"/>
    </source>
</evidence>
<keyword evidence="3" id="KW-0539">Nucleus</keyword>
<protein>
    <recommendedName>
        <fullName evidence="7">Transcription factor TFIIIC complex subunit Tfc6</fullName>
    </recommendedName>
</protein>
<proteinExistence type="predicted"/>
<organism evidence="5 6">
    <name type="scientific">Penicillium argentinense</name>
    <dbReference type="NCBI Taxonomy" id="1131581"/>
    <lineage>
        <taxon>Eukaryota</taxon>
        <taxon>Fungi</taxon>
        <taxon>Dikarya</taxon>
        <taxon>Ascomycota</taxon>
        <taxon>Pezizomycotina</taxon>
        <taxon>Eurotiomycetes</taxon>
        <taxon>Eurotiomycetidae</taxon>
        <taxon>Eurotiales</taxon>
        <taxon>Aspergillaceae</taxon>
        <taxon>Penicillium</taxon>
    </lineage>
</organism>
<reference evidence="5" key="2">
    <citation type="journal article" date="2023" name="IMA Fungus">
        <title>Comparative genomic study of the Penicillium genus elucidates a diverse pangenome and 15 lateral gene transfer events.</title>
        <authorList>
            <person name="Petersen C."/>
            <person name="Sorensen T."/>
            <person name="Nielsen M.R."/>
            <person name="Sondergaard T.E."/>
            <person name="Sorensen J.L."/>
            <person name="Fitzpatrick D.A."/>
            <person name="Frisvad J.C."/>
            <person name="Nielsen K.L."/>
        </authorList>
    </citation>
    <scope>NUCLEOTIDE SEQUENCE</scope>
    <source>
        <strain evidence="5">IBT 30761</strain>
    </source>
</reference>
<evidence type="ECO:0000256" key="2">
    <source>
        <dbReference type="ARBA" id="ARBA00023163"/>
    </source>
</evidence>
<reference evidence="5" key="1">
    <citation type="submission" date="2022-11" db="EMBL/GenBank/DDBJ databases">
        <authorList>
            <person name="Petersen C."/>
        </authorList>
    </citation>
    <scope>NUCLEOTIDE SEQUENCE</scope>
    <source>
        <strain evidence="5">IBT 30761</strain>
    </source>
</reference>
<evidence type="ECO:0000256" key="1">
    <source>
        <dbReference type="ARBA" id="ARBA00004123"/>
    </source>
</evidence>
<feature type="compositionally biased region" description="Low complexity" evidence="4">
    <location>
        <begin position="1"/>
        <end position="14"/>
    </location>
</feature>
<keyword evidence="2" id="KW-0804">Transcription</keyword>
<dbReference type="EMBL" id="JAPQKI010000004">
    <property type="protein sequence ID" value="KAJ5104066.1"/>
    <property type="molecule type" value="Genomic_DNA"/>
</dbReference>
<sequence>MPSTRRSGRARTSAVTYNSDPFKAAGISDDESDETFEERVKRLKRESPSDEDFVSGDEDMADDGDDDGMEYGTASEGDEERADEDHDEEAAEDRFADEMEIDTPTKQSNKRTRFMRGRTKQRFSDGTMELMPHETHSRGVLDHNVHISKVMHHILALGSDQRDLKAAVWQRDRWFRGIDSCFPSRYTLDRLEEGLDYKYGPTYGVDSEDLQAEKTSGWDWYYDKDIGEQFQKRQQILKLTKNDTNKYFAKLPKGQHTVLMGPADEQTKIDLKYYDPYNYGQLWEGAESRASDQQSKNTAREGWLLSFGRKIMCTAWAPNHDGASQYLAVVVPITEAQKKKFNTPDLESATHFQPRPSYPCAIQLWEFKGKKAGSSTMSLDMESKPIRRLVVCTDWGDIRRISWCPVPREKRPEDEQGNSENIGLLAGVWGDGKVRVLDIKVRRGSRQEEHVKITSPAFEARPPSALCSCVTWLSPSDIAVGCSDGYVAIWSILPTPSPDPLPFFYQVIHPTWVLSIASAYPAHPHLISTIAMDGETKLWSMIDPWSENSSTVRVRVAVSHISYSPVLQAFYSFDENNFMRMMPIRRFFASTSIGKLSSGVASLAPCSPWHPSILVGGTGGGVMATNPFRKLLYSKEQQWQHYWFTHEWAPGPSPESSGASRFFDGYIAESQVLAKNLPASASASKQHTGPSITTIHEEGTHVTALGWNPNRPCAAWASAAMGCGLLRVEDLAI</sequence>
<gene>
    <name evidence="5" type="ORF">N7532_004595</name>
</gene>
<evidence type="ECO:0000256" key="3">
    <source>
        <dbReference type="ARBA" id="ARBA00023242"/>
    </source>
</evidence>
<evidence type="ECO:0000256" key="4">
    <source>
        <dbReference type="SAM" id="MobiDB-lite"/>
    </source>
</evidence>
<dbReference type="Gene3D" id="2.130.10.10">
    <property type="entry name" value="YVTN repeat-like/Quinoprotein amine dehydrogenase"/>
    <property type="match status" value="1"/>
</dbReference>
<dbReference type="RefSeq" id="XP_056477446.1">
    <property type="nucleotide sequence ID" value="XM_056617089.1"/>
</dbReference>
<feature type="compositionally biased region" description="Acidic residues" evidence="4">
    <location>
        <begin position="49"/>
        <end position="69"/>
    </location>
</feature>
<dbReference type="InterPro" id="IPR015943">
    <property type="entry name" value="WD40/YVTN_repeat-like_dom_sf"/>
</dbReference>
<dbReference type="InterPro" id="IPR036322">
    <property type="entry name" value="WD40_repeat_dom_sf"/>
</dbReference>
<dbReference type="GO" id="GO:0006383">
    <property type="term" value="P:transcription by RNA polymerase III"/>
    <property type="evidence" value="ECO:0007669"/>
    <property type="project" value="TreeGrafter"/>
</dbReference>
<dbReference type="Proteomes" id="UP001149074">
    <property type="component" value="Unassembled WGS sequence"/>
</dbReference>
<dbReference type="SUPFAM" id="SSF50978">
    <property type="entry name" value="WD40 repeat-like"/>
    <property type="match status" value="1"/>
</dbReference>
<dbReference type="GO" id="GO:0005634">
    <property type="term" value="C:nucleus"/>
    <property type="evidence" value="ECO:0007669"/>
    <property type="project" value="UniProtKB-SubCell"/>
</dbReference>
<dbReference type="OrthoDB" id="4703at2759"/>
<keyword evidence="6" id="KW-1185">Reference proteome</keyword>
<dbReference type="InterPro" id="IPR052416">
    <property type="entry name" value="GTF3C_component"/>
</dbReference>
<dbReference type="AlphaFoldDB" id="A0A9W9FPN0"/>
<evidence type="ECO:0000313" key="5">
    <source>
        <dbReference type="EMBL" id="KAJ5104066.1"/>
    </source>
</evidence>
<dbReference type="PANTHER" id="PTHR15052:SF2">
    <property type="entry name" value="GENERAL TRANSCRIPTION FACTOR 3C POLYPEPTIDE 2"/>
    <property type="match status" value="1"/>
</dbReference>
<name>A0A9W9FPN0_9EURO</name>
<feature type="compositionally biased region" description="Basic and acidic residues" evidence="4">
    <location>
        <begin position="37"/>
        <end position="48"/>
    </location>
</feature>
<feature type="region of interest" description="Disordered" evidence="4">
    <location>
        <begin position="1"/>
        <end position="113"/>
    </location>
</feature>
<comment type="subcellular location">
    <subcellularLocation>
        <location evidence="1">Nucleus</location>
    </subcellularLocation>
</comment>
<dbReference type="GeneID" id="81356068"/>